<evidence type="ECO:0000313" key="1">
    <source>
        <dbReference type="EMBL" id="KAH3663846.1"/>
    </source>
</evidence>
<keyword evidence="2" id="KW-1185">Reference proteome</keyword>
<reference evidence="1" key="1">
    <citation type="journal article" date="2021" name="Open Biol.">
        <title>Shared evolutionary footprints suggest mitochondrial oxidative damage underlies multiple complex I losses in fungi.</title>
        <authorList>
            <person name="Schikora-Tamarit M.A."/>
            <person name="Marcet-Houben M."/>
            <person name="Nosek J."/>
            <person name="Gabaldon T."/>
        </authorList>
    </citation>
    <scope>NUCLEOTIDE SEQUENCE</scope>
    <source>
        <strain evidence="1">CBS6075</strain>
    </source>
</reference>
<dbReference type="GeneID" id="70237213"/>
<gene>
    <name evidence="1" type="ORF">OGAPHI_005249</name>
</gene>
<reference evidence="1" key="2">
    <citation type="submission" date="2021-01" db="EMBL/GenBank/DDBJ databases">
        <authorList>
            <person name="Schikora-Tamarit M.A."/>
        </authorList>
    </citation>
    <scope>NUCLEOTIDE SEQUENCE</scope>
    <source>
        <strain evidence="1">CBS6075</strain>
    </source>
</reference>
<name>A0A9P8T3I7_9ASCO</name>
<dbReference type="AlphaFoldDB" id="A0A9P8T3I7"/>
<protein>
    <submittedName>
        <fullName evidence="1">Uncharacterized protein</fullName>
    </submittedName>
</protein>
<evidence type="ECO:0000313" key="2">
    <source>
        <dbReference type="Proteomes" id="UP000769157"/>
    </source>
</evidence>
<organism evidence="1 2">
    <name type="scientific">Ogataea philodendri</name>
    <dbReference type="NCBI Taxonomy" id="1378263"/>
    <lineage>
        <taxon>Eukaryota</taxon>
        <taxon>Fungi</taxon>
        <taxon>Dikarya</taxon>
        <taxon>Ascomycota</taxon>
        <taxon>Saccharomycotina</taxon>
        <taxon>Pichiomycetes</taxon>
        <taxon>Pichiales</taxon>
        <taxon>Pichiaceae</taxon>
        <taxon>Ogataea</taxon>
    </lineage>
</organism>
<comment type="caution">
    <text evidence="1">The sequence shown here is derived from an EMBL/GenBank/DDBJ whole genome shotgun (WGS) entry which is preliminary data.</text>
</comment>
<sequence length="116" mass="12884">MMDTMDCASLYDGKLRSAMMPFIINNRSDSSFKVSKIINGSWCSLSALTSSEIRVMLPNTSPKPAPGNILPRALLNMPISWSWWAESWSSLSSLEVPTECSDREELPRALARLSSN</sequence>
<dbReference type="EMBL" id="JAEUBE010000366">
    <property type="protein sequence ID" value="KAH3663846.1"/>
    <property type="molecule type" value="Genomic_DNA"/>
</dbReference>
<accession>A0A9P8T3I7</accession>
<dbReference type="Proteomes" id="UP000769157">
    <property type="component" value="Unassembled WGS sequence"/>
</dbReference>
<dbReference type="RefSeq" id="XP_046060182.1">
    <property type="nucleotide sequence ID" value="XM_046206414.1"/>
</dbReference>
<proteinExistence type="predicted"/>